<accession>A0A9J7LD40</accession>
<dbReference type="Pfam" id="PF22949">
    <property type="entry name" value="HRI2_3H"/>
    <property type="match status" value="1"/>
</dbReference>
<keyword evidence="2" id="KW-0418">Kinase</keyword>
<sequence>MFGSGTGFVRDRGKNVDGPLNRTSAPQSQDQHGHLVQELSQRSTHSGFSFDADSARSLADFDESDLEDSSYTSASNFAVVRRQAANPAPSMLLVSMLEHLCSLYETDQEKRNKLFKD</sequence>
<evidence type="ECO:0000256" key="2">
    <source>
        <dbReference type="ARBA" id="ARBA00022527"/>
    </source>
</evidence>
<reference evidence="5" key="1">
    <citation type="journal article" date="2020" name="Nat. Ecol. Evol.">
        <title>Deeply conserved synteny resolves early events in vertebrate evolution.</title>
        <authorList>
            <person name="Simakov O."/>
            <person name="Marletaz F."/>
            <person name="Yue J.X."/>
            <person name="O'Connell B."/>
            <person name="Jenkins J."/>
            <person name="Brandt A."/>
            <person name="Calef R."/>
            <person name="Tung C.H."/>
            <person name="Huang T.K."/>
            <person name="Schmutz J."/>
            <person name="Satoh N."/>
            <person name="Yu J.K."/>
            <person name="Putnam N.H."/>
            <person name="Green R.E."/>
            <person name="Rokhsar D.S."/>
        </authorList>
    </citation>
    <scope>NUCLEOTIDE SEQUENCE [LARGE SCALE GENOMIC DNA]</scope>
    <source>
        <strain evidence="5">S238N-H82</strain>
    </source>
</reference>
<dbReference type="AlphaFoldDB" id="A0A9J7LD40"/>
<dbReference type="GeneID" id="118418218"/>
<dbReference type="KEGG" id="bfo:118418218"/>
<protein>
    <recommendedName>
        <fullName evidence="1">non-specific serine/threonine protein kinase</fullName>
        <ecNumber evidence="1">2.7.11.1</ecNumber>
    </recommendedName>
</protein>
<organism evidence="5 6">
    <name type="scientific">Branchiostoma floridae</name>
    <name type="common">Florida lancelet</name>
    <name type="synonym">Amphioxus</name>
    <dbReference type="NCBI Taxonomy" id="7739"/>
    <lineage>
        <taxon>Eukaryota</taxon>
        <taxon>Metazoa</taxon>
        <taxon>Chordata</taxon>
        <taxon>Cephalochordata</taxon>
        <taxon>Leptocardii</taxon>
        <taxon>Amphioxiformes</taxon>
        <taxon>Branchiostomatidae</taxon>
        <taxon>Branchiostoma</taxon>
    </lineage>
</organism>
<evidence type="ECO:0000313" key="5">
    <source>
        <dbReference type="Proteomes" id="UP000001554"/>
    </source>
</evidence>
<feature type="compositionally biased region" description="Polar residues" evidence="3">
    <location>
        <begin position="21"/>
        <end position="30"/>
    </location>
</feature>
<keyword evidence="2" id="KW-0723">Serine/threonine-protein kinase</keyword>
<keyword evidence="2" id="KW-0808">Transferase</keyword>
<name>A0A9J7LD40_BRAFL</name>
<evidence type="ECO:0000256" key="3">
    <source>
        <dbReference type="SAM" id="MobiDB-lite"/>
    </source>
</evidence>
<keyword evidence="5" id="KW-1185">Reference proteome</keyword>
<dbReference type="InterPro" id="IPR054521">
    <property type="entry name" value="HRI2_3H"/>
</dbReference>
<dbReference type="RefSeq" id="XP_035679953.1">
    <property type="nucleotide sequence ID" value="XM_035824060.1"/>
</dbReference>
<dbReference type="GO" id="GO:0006950">
    <property type="term" value="P:response to stress"/>
    <property type="evidence" value="ECO:0007669"/>
    <property type="project" value="UniProtKB-ARBA"/>
</dbReference>
<dbReference type="EC" id="2.7.11.1" evidence="1"/>
<dbReference type="GO" id="GO:0004674">
    <property type="term" value="F:protein serine/threonine kinase activity"/>
    <property type="evidence" value="ECO:0007669"/>
    <property type="project" value="UniProtKB-KW"/>
</dbReference>
<feature type="compositionally biased region" description="Polar residues" evidence="3">
    <location>
        <begin position="38"/>
        <end position="47"/>
    </location>
</feature>
<gene>
    <name evidence="6" type="primary">LOC118418218</name>
</gene>
<proteinExistence type="predicted"/>
<reference evidence="6" key="2">
    <citation type="submission" date="2025-08" db="UniProtKB">
        <authorList>
            <consortium name="RefSeq"/>
        </authorList>
    </citation>
    <scope>IDENTIFICATION</scope>
    <source>
        <strain evidence="6">S238N-H82</strain>
        <tissue evidence="6">Testes</tissue>
    </source>
</reference>
<feature type="domain" description="Heme-regulated eIF-2-alpha kinase helical" evidence="4">
    <location>
        <begin position="88"/>
        <end position="116"/>
    </location>
</feature>
<evidence type="ECO:0000256" key="1">
    <source>
        <dbReference type="ARBA" id="ARBA00012513"/>
    </source>
</evidence>
<evidence type="ECO:0000313" key="6">
    <source>
        <dbReference type="RefSeq" id="XP_035679953.1"/>
    </source>
</evidence>
<evidence type="ECO:0000259" key="4">
    <source>
        <dbReference type="Pfam" id="PF22949"/>
    </source>
</evidence>
<feature type="region of interest" description="Disordered" evidence="3">
    <location>
        <begin position="1"/>
        <end position="48"/>
    </location>
</feature>
<dbReference type="Proteomes" id="UP000001554">
    <property type="component" value="Chromosome 6"/>
</dbReference>